<dbReference type="AlphaFoldDB" id="B0N5Y2"/>
<dbReference type="Proteomes" id="UP000005798">
    <property type="component" value="Unassembled WGS sequence"/>
</dbReference>
<dbReference type="EMBL" id="ABFX02000008">
    <property type="protein sequence ID" value="EDS18191.1"/>
    <property type="molecule type" value="Genomic_DNA"/>
</dbReference>
<name>B0N5Y2_9FIRM</name>
<reference evidence="1" key="2">
    <citation type="submission" date="2014-06" db="EMBL/GenBank/DDBJ databases">
        <title>Draft genome sequence of Clostridium ramosum(DSM 1402).</title>
        <authorList>
            <person name="Sudarsanam P."/>
            <person name="Ley R."/>
            <person name="Guruge J."/>
            <person name="Turnbaugh P.J."/>
            <person name="Mahowald M."/>
            <person name="Liep D."/>
            <person name="Gordon J."/>
        </authorList>
    </citation>
    <scope>NUCLEOTIDE SEQUENCE</scope>
    <source>
        <strain evidence="1">DSM 1402</strain>
    </source>
</reference>
<protein>
    <submittedName>
        <fullName evidence="1">Uncharacterized protein</fullName>
    </submittedName>
</protein>
<organism evidence="1 2">
    <name type="scientific">Thomasclavelia ramosa DSM 1402</name>
    <dbReference type="NCBI Taxonomy" id="445974"/>
    <lineage>
        <taxon>Bacteria</taxon>
        <taxon>Bacillati</taxon>
        <taxon>Bacillota</taxon>
        <taxon>Erysipelotrichia</taxon>
        <taxon>Erysipelotrichales</taxon>
        <taxon>Coprobacillaceae</taxon>
        <taxon>Thomasclavelia</taxon>
    </lineage>
</organism>
<accession>B0N5Y2</accession>
<sequence>MSSLNKSYFSCFLSHYSDIDKEGLFFYCCIISIKYIYPNPILKE</sequence>
<comment type="caution">
    <text evidence="1">The sequence shown here is derived from an EMBL/GenBank/DDBJ whole genome shotgun (WGS) entry which is preliminary data.</text>
</comment>
<keyword evidence="2" id="KW-1185">Reference proteome</keyword>
<evidence type="ECO:0000313" key="2">
    <source>
        <dbReference type="Proteomes" id="UP000005798"/>
    </source>
</evidence>
<gene>
    <name evidence="1" type="ORF">CLORAM_02987</name>
</gene>
<dbReference type="HOGENOM" id="CLU_3216045_0_0_9"/>
<proteinExistence type="predicted"/>
<evidence type="ECO:0000313" key="1">
    <source>
        <dbReference type="EMBL" id="EDS18191.1"/>
    </source>
</evidence>
<reference evidence="1" key="1">
    <citation type="submission" date="2007-11" db="EMBL/GenBank/DDBJ databases">
        <authorList>
            <person name="Fulton L."/>
            <person name="Clifton S."/>
            <person name="Fulton B."/>
            <person name="Xu J."/>
            <person name="Minx P."/>
            <person name="Pepin K.H."/>
            <person name="Johnson M."/>
            <person name="Thiruvilangam P."/>
            <person name="Bhonagiri V."/>
            <person name="Nash W.E."/>
            <person name="Mardis E.R."/>
            <person name="Wilson R.K."/>
        </authorList>
    </citation>
    <scope>NUCLEOTIDE SEQUENCE [LARGE SCALE GENOMIC DNA]</scope>
    <source>
        <strain evidence="1">DSM 1402</strain>
    </source>
</reference>